<dbReference type="InterPro" id="IPR002563">
    <property type="entry name" value="Flavin_Rdtase-like_dom"/>
</dbReference>
<organism evidence="4 5">
    <name type="scientific">Halopseudomonas aestusnigri</name>
    <dbReference type="NCBI Taxonomy" id="857252"/>
    <lineage>
        <taxon>Bacteria</taxon>
        <taxon>Pseudomonadati</taxon>
        <taxon>Pseudomonadota</taxon>
        <taxon>Gammaproteobacteria</taxon>
        <taxon>Pseudomonadales</taxon>
        <taxon>Pseudomonadaceae</taxon>
        <taxon>Halopseudomonas</taxon>
    </lineage>
</organism>
<keyword evidence="2" id="KW-0560">Oxidoreductase</keyword>
<feature type="domain" description="Flavin reductase like" evidence="3">
    <location>
        <begin position="16"/>
        <end position="159"/>
    </location>
</feature>
<dbReference type="GO" id="GO:0010181">
    <property type="term" value="F:FMN binding"/>
    <property type="evidence" value="ECO:0007669"/>
    <property type="project" value="InterPro"/>
</dbReference>
<keyword evidence="4" id="KW-0503">Monooxygenase</keyword>
<evidence type="ECO:0000313" key="4">
    <source>
        <dbReference type="EMBL" id="SEG06490.1"/>
    </source>
</evidence>
<dbReference type="EMBL" id="FNVE01000003">
    <property type="protein sequence ID" value="SEG06490.1"/>
    <property type="molecule type" value="Genomic_DNA"/>
</dbReference>
<dbReference type="PANTHER" id="PTHR30466">
    <property type="entry name" value="FLAVIN REDUCTASE"/>
    <property type="match status" value="1"/>
</dbReference>
<name>A0AAQ1JPJ1_9GAMM</name>
<comment type="similarity">
    <text evidence="1">Belongs to the non-flavoprotein flavin reductase family.</text>
</comment>
<evidence type="ECO:0000259" key="3">
    <source>
        <dbReference type="SMART" id="SM00903"/>
    </source>
</evidence>
<proteinExistence type="inferred from homology"/>
<dbReference type="InterPro" id="IPR050268">
    <property type="entry name" value="NADH-dep_flavin_reductase"/>
</dbReference>
<dbReference type="InterPro" id="IPR036388">
    <property type="entry name" value="WH-like_DNA-bd_sf"/>
</dbReference>
<evidence type="ECO:0000256" key="2">
    <source>
        <dbReference type="ARBA" id="ARBA00023002"/>
    </source>
</evidence>
<evidence type="ECO:0000313" key="5">
    <source>
        <dbReference type="Proteomes" id="UP000243518"/>
    </source>
</evidence>
<dbReference type="GO" id="GO:0042602">
    <property type="term" value="F:riboflavin reductase (NADPH) activity"/>
    <property type="evidence" value="ECO:0007669"/>
    <property type="project" value="TreeGrafter"/>
</dbReference>
<comment type="caution">
    <text evidence="4">The sequence shown here is derived from an EMBL/GenBank/DDBJ whole genome shotgun (WGS) entry which is preliminary data.</text>
</comment>
<sequence>MTATASFNPKAFRDALSTFTTGVTIITTRGTEGEPIGITANSFNSVSLNPPLVLWSLAKSAFSLSAFSSNKHWNVHVLSVEQEALSGRFASRGEDKFAGIELDRGINDIPLLHNCTARFQCRTAFMYEGGDHVIFVGEVLGFDKSELPPLAFQSGQYALAARKPREGVRLSNAQSHPPECSYTEDLLGYLAGRAHYQLVAYLRTLLQNHRLDEHAFFVLSVLSIQDRLTLDQINHFVAYTGREVTMAMMLFLEKQRYVAIEMDGEDQRFVLTADGREVSLEHVAVAKAVEQDITEKLGAGDTQALKILLKRLIHATDPGLPDLWQAEPQTSDAY</sequence>
<dbReference type="PANTHER" id="PTHR30466:SF11">
    <property type="entry name" value="FLAVIN-DEPENDENT MONOOXYGENASE, REDUCTASE SUBUNIT HSAB"/>
    <property type="match status" value="1"/>
</dbReference>
<dbReference type="AlphaFoldDB" id="A0AAQ1JPJ1"/>
<accession>A0AAQ1JPJ1</accession>
<dbReference type="RefSeq" id="WP_088275055.1">
    <property type="nucleotide sequence ID" value="NZ_FNVE01000003.1"/>
</dbReference>
<dbReference type="GO" id="GO:0004497">
    <property type="term" value="F:monooxygenase activity"/>
    <property type="evidence" value="ECO:0007669"/>
    <property type="project" value="UniProtKB-KW"/>
</dbReference>
<gene>
    <name evidence="4" type="ORF">SAMN05216586_103104</name>
</gene>
<dbReference type="SUPFAM" id="SSF46785">
    <property type="entry name" value="Winged helix' DNA-binding domain"/>
    <property type="match status" value="1"/>
</dbReference>
<reference evidence="4 5" key="1">
    <citation type="submission" date="2016-10" db="EMBL/GenBank/DDBJ databases">
        <authorList>
            <person name="Varghese N."/>
            <person name="Submissions S."/>
        </authorList>
    </citation>
    <scope>NUCLEOTIDE SEQUENCE [LARGE SCALE GENOMIC DNA]</scope>
    <source>
        <strain evidence="4 5">CECT 8317</strain>
    </source>
</reference>
<keyword evidence="5" id="KW-1185">Reference proteome</keyword>
<dbReference type="InterPro" id="IPR012349">
    <property type="entry name" value="Split_barrel_FMN-bd"/>
</dbReference>
<dbReference type="InterPro" id="IPR036390">
    <property type="entry name" value="WH_DNA-bd_sf"/>
</dbReference>
<dbReference type="Gene3D" id="2.30.110.10">
    <property type="entry name" value="Electron Transport, Fmn-binding Protein, Chain A"/>
    <property type="match status" value="1"/>
</dbReference>
<dbReference type="SMART" id="SM00903">
    <property type="entry name" value="Flavin_Reduct"/>
    <property type="match status" value="1"/>
</dbReference>
<dbReference type="Pfam" id="PF01613">
    <property type="entry name" value="Flavin_Reduct"/>
    <property type="match status" value="1"/>
</dbReference>
<protein>
    <submittedName>
        <fullName evidence="4">3-hydroxy-9,10-secoandrosta-1,3,5(10)-triene-9,17-dione monooxygenase reductase component</fullName>
    </submittedName>
</protein>
<dbReference type="SUPFAM" id="SSF50475">
    <property type="entry name" value="FMN-binding split barrel"/>
    <property type="match status" value="1"/>
</dbReference>
<dbReference type="Gene3D" id="1.10.10.10">
    <property type="entry name" value="Winged helix-like DNA-binding domain superfamily/Winged helix DNA-binding domain"/>
    <property type="match status" value="1"/>
</dbReference>
<dbReference type="Proteomes" id="UP000243518">
    <property type="component" value="Unassembled WGS sequence"/>
</dbReference>
<evidence type="ECO:0000256" key="1">
    <source>
        <dbReference type="ARBA" id="ARBA00008898"/>
    </source>
</evidence>